<dbReference type="Pfam" id="PF00459">
    <property type="entry name" value="Inositol_P"/>
    <property type="match status" value="1"/>
</dbReference>
<evidence type="ECO:0000256" key="6">
    <source>
        <dbReference type="SAM" id="MobiDB-lite"/>
    </source>
</evidence>
<comment type="caution">
    <text evidence="7">The sequence shown here is derived from an EMBL/GenBank/DDBJ whole genome shotgun (WGS) entry which is preliminary data.</text>
</comment>
<accession>A0ABR4DC92</accession>
<dbReference type="PANTHER" id="PTHR43200">
    <property type="entry name" value="PHOSPHATASE"/>
    <property type="match status" value="1"/>
</dbReference>
<feature type="compositionally biased region" description="Low complexity" evidence="6">
    <location>
        <begin position="133"/>
        <end position="151"/>
    </location>
</feature>
<keyword evidence="8" id="KW-1185">Reference proteome</keyword>
<keyword evidence="5" id="KW-0460">Magnesium</keyword>
<dbReference type="Gene3D" id="3.40.190.80">
    <property type="match status" value="1"/>
</dbReference>
<dbReference type="RefSeq" id="XP_070866695.1">
    <property type="nucleotide sequence ID" value="XM_071009126.1"/>
</dbReference>
<dbReference type="EMBL" id="JAZGUE010000003">
    <property type="protein sequence ID" value="KAL2267968.1"/>
    <property type="molecule type" value="Genomic_DNA"/>
</dbReference>
<dbReference type="InterPro" id="IPR020583">
    <property type="entry name" value="Inositol_monoP_metal-BS"/>
</dbReference>
<organism evidence="7 8">
    <name type="scientific">Remersonia thermophila</name>
    <dbReference type="NCBI Taxonomy" id="72144"/>
    <lineage>
        <taxon>Eukaryota</taxon>
        <taxon>Fungi</taxon>
        <taxon>Dikarya</taxon>
        <taxon>Ascomycota</taxon>
        <taxon>Pezizomycotina</taxon>
        <taxon>Sordariomycetes</taxon>
        <taxon>Sordariomycetidae</taxon>
        <taxon>Sordariales</taxon>
        <taxon>Sordariales incertae sedis</taxon>
        <taxon>Remersonia</taxon>
    </lineage>
</organism>
<protein>
    <submittedName>
        <fullName evidence="7">Uncharacterized protein</fullName>
    </submittedName>
</protein>
<feature type="region of interest" description="Disordered" evidence="6">
    <location>
        <begin position="1"/>
        <end position="69"/>
    </location>
</feature>
<dbReference type="Gene3D" id="3.30.540.10">
    <property type="entry name" value="Fructose-1,6-Bisphosphatase, subunit A, domain 1"/>
    <property type="match status" value="1"/>
</dbReference>
<dbReference type="InterPro" id="IPR000760">
    <property type="entry name" value="Inositol_monophosphatase-like"/>
</dbReference>
<evidence type="ECO:0000256" key="2">
    <source>
        <dbReference type="ARBA" id="ARBA00009759"/>
    </source>
</evidence>
<dbReference type="PROSITE" id="PS00629">
    <property type="entry name" value="IMP_1"/>
    <property type="match status" value="1"/>
</dbReference>
<comment type="cofactor">
    <cofactor evidence="1">
        <name>Mg(2+)</name>
        <dbReference type="ChEBI" id="CHEBI:18420"/>
    </cofactor>
</comment>
<reference evidence="7 8" key="1">
    <citation type="journal article" date="2024" name="Commun. Biol.">
        <title>Comparative genomic analysis of thermophilic fungi reveals convergent evolutionary adaptations and gene losses.</title>
        <authorList>
            <person name="Steindorff A.S."/>
            <person name="Aguilar-Pontes M.V."/>
            <person name="Robinson A.J."/>
            <person name="Andreopoulos B."/>
            <person name="LaButti K."/>
            <person name="Kuo A."/>
            <person name="Mondo S."/>
            <person name="Riley R."/>
            <person name="Otillar R."/>
            <person name="Haridas S."/>
            <person name="Lipzen A."/>
            <person name="Grimwood J."/>
            <person name="Schmutz J."/>
            <person name="Clum A."/>
            <person name="Reid I.D."/>
            <person name="Moisan M.C."/>
            <person name="Butler G."/>
            <person name="Nguyen T.T.M."/>
            <person name="Dewar K."/>
            <person name="Conant G."/>
            <person name="Drula E."/>
            <person name="Henrissat B."/>
            <person name="Hansel C."/>
            <person name="Singer S."/>
            <person name="Hutchinson M.I."/>
            <person name="de Vries R.P."/>
            <person name="Natvig D.O."/>
            <person name="Powell A.J."/>
            <person name="Tsang A."/>
            <person name="Grigoriev I.V."/>
        </authorList>
    </citation>
    <scope>NUCLEOTIDE SEQUENCE [LARGE SCALE GENOMIC DNA]</scope>
    <source>
        <strain evidence="7 8">ATCC 22073</strain>
    </source>
</reference>
<feature type="region of interest" description="Disordered" evidence="6">
    <location>
        <begin position="92"/>
        <end position="152"/>
    </location>
</feature>
<evidence type="ECO:0000256" key="5">
    <source>
        <dbReference type="ARBA" id="ARBA00022842"/>
    </source>
</evidence>
<sequence length="632" mass="70102">MAIGSNKPIEHSNGPPNRSRAAPGPTQPAVQPRQPHQGRLSGQQRTQQAVQQPLRQALPSQSTLPVQHPLPPQSALGCIVEIAQRLSIGQHGNSTHLATPTPAHPEPPKTRVPSSTIQPGSISVSSAAQLREQGPAQAPAQQARPQQQPGQHRLVIERSPMNPTSLAAYSKSPYLRELEIAELAVYTAVLAASEILKWRDGIRDQQGSATKSDQSPVTVADYTVQAVMIAILHSVFTTDDFVGEESAHDLKEQGGLGLTKLVLHFFNKAMGRNSNPENTKRDIETLYYTINLGSKNSPASDNKTNKEFEFDPNKRYWVMDPIDGTSEFKKRKEENGQYAISLSLLCKGRVVVAVTAAPNLSFEQAVQEASPGCRSRGAARGTEHLGIIVSAVHGVYGARLWQVTEEGVTNGIHIKSVRSPPPIDEGIFYNYRLSLSSEFDGLPIHQQSNILPAILSYLVFLDSPQSKRTDSGWVDRLARGGYGQRDIIYASLMRYLEAAIRPRNCFQIRMPKEDRKSQHWDTWDHIGTTGIYEQCGGMVTDLLGRPLLFRGTKLRDTWGIVAADPEIHGYLILAIWDAFLHDEQTQRYFPWGVNRVDLINRMKQSPYIGRLRALKFGEIKLGEKILKKWALI</sequence>
<feature type="compositionally biased region" description="Polar residues" evidence="6">
    <location>
        <begin position="40"/>
        <end position="65"/>
    </location>
</feature>
<evidence type="ECO:0000313" key="8">
    <source>
        <dbReference type="Proteomes" id="UP001600064"/>
    </source>
</evidence>
<name>A0ABR4DC92_9PEZI</name>
<dbReference type="PANTHER" id="PTHR43200:SF2">
    <property type="entry name" value="3'(2'),5'-BISPHOSPHATE NUCLEOTIDASE"/>
    <property type="match status" value="1"/>
</dbReference>
<comment type="similarity">
    <text evidence="2">Belongs to the inositol monophosphatase superfamily.</text>
</comment>
<dbReference type="InterPro" id="IPR051090">
    <property type="entry name" value="Inositol_monoP_superfamily"/>
</dbReference>
<evidence type="ECO:0000256" key="1">
    <source>
        <dbReference type="ARBA" id="ARBA00001946"/>
    </source>
</evidence>
<dbReference type="GeneID" id="98123770"/>
<feature type="compositionally biased region" description="Polar residues" evidence="6">
    <location>
        <begin position="112"/>
        <end position="128"/>
    </location>
</feature>
<keyword evidence="4" id="KW-0378">Hydrolase</keyword>
<gene>
    <name evidence="7" type="ORF">VTJ83DRAFT_2814</name>
</gene>
<evidence type="ECO:0000256" key="3">
    <source>
        <dbReference type="ARBA" id="ARBA00022723"/>
    </source>
</evidence>
<proteinExistence type="inferred from homology"/>
<keyword evidence="3" id="KW-0479">Metal-binding</keyword>
<evidence type="ECO:0000313" key="7">
    <source>
        <dbReference type="EMBL" id="KAL2267968.1"/>
    </source>
</evidence>
<dbReference type="Proteomes" id="UP001600064">
    <property type="component" value="Unassembled WGS sequence"/>
</dbReference>
<dbReference type="SUPFAM" id="SSF56655">
    <property type="entry name" value="Carbohydrate phosphatase"/>
    <property type="match status" value="1"/>
</dbReference>
<evidence type="ECO:0000256" key="4">
    <source>
        <dbReference type="ARBA" id="ARBA00022801"/>
    </source>
</evidence>